<dbReference type="GO" id="GO:0005739">
    <property type="term" value="C:mitochondrion"/>
    <property type="evidence" value="ECO:0007669"/>
    <property type="project" value="TreeGrafter"/>
</dbReference>
<feature type="region of interest" description="Disordered" evidence="1">
    <location>
        <begin position="1"/>
        <end position="46"/>
    </location>
</feature>
<evidence type="ECO:0000259" key="3">
    <source>
        <dbReference type="Pfam" id="PF06916"/>
    </source>
</evidence>
<keyword evidence="2" id="KW-0472">Membrane</keyword>
<dbReference type="InterPro" id="IPR009688">
    <property type="entry name" value="FAM210A/B-like_dom"/>
</dbReference>
<keyword evidence="5" id="KW-1185">Reference proteome</keyword>
<reference evidence="4" key="1">
    <citation type="submission" date="2023-03" db="EMBL/GenBank/DDBJ databases">
        <title>Mating type loci evolution in Malassezia.</title>
        <authorList>
            <person name="Coelho M.A."/>
        </authorList>
    </citation>
    <scope>NUCLEOTIDE SEQUENCE</scope>
    <source>
        <strain evidence="4">CBS 14135</strain>
    </source>
</reference>
<evidence type="ECO:0000256" key="1">
    <source>
        <dbReference type="SAM" id="MobiDB-lite"/>
    </source>
</evidence>
<dbReference type="PANTHER" id="PTHR21377:SF0">
    <property type="entry name" value="PROTEIN FAM210B, MITOCHONDRIAL"/>
    <property type="match status" value="1"/>
</dbReference>
<feature type="domain" description="DUF1279" evidence="3">
    <location>
        <begin position="50"/>
        <end position="171"/>
    </location>
</feature>
<evidence type="ECO:0000256" key="2">
    <source>
        <dbReference type="SAM" id="Phobius"/>
    </source>
</evidence>
<name>A0AAF0DPF9_9BASI</name>
<keyword evidence="2" id="KW-1133">Transmembrane helix</keyword>
<sequence>MPSRLVPHLRALATGSTPPPAPDPTRATAADITKPPTPEFEEQPKGGFRQRLRTIMTRYGWWAVGVYLAVGLVDLSIIFGCVHYYGGEKVRDMEHTVRGWFGLTTKETDVVVSNPPSPDTEKPRPLIAPQHESTDMQKLITQLSAEFVLAYGIHKTLLLPPRAAITAAITPSIAAKQAAQ</sequence>
<dbReference type="PANTHER" id="PTHR21377">
    <property type="entry name" value="PROTEIN FAM210B, MITOCHONDRIAL"/>
    <property type="match status" value="1"/>
</dbReference>
<dbReference type="Proteomes" id="UP001216638">
    <property type="component" value="Chromosome 1"/>
</dbReference>
<feature type="transmembrane region" description="Helical" evidence="2">
    <location>
        <begin position="59"/>
        <end position="85"/>
    </location>
</feature>
<feature type="compositionally biased region" description="Low complexity" evidence="1">
    <location>
        <begin position="24"/>
        <end position="33"/>
    </location>
</feature>
<protein>
    <submittedName>
        <fullName evidence="4">DUF1279 super</fullName>
    </submittedName>
</protein>
<gene>
    <name evidence="4" type="primary">NAT2</name>
    <name evidence="4" type="ORF">MBRA1_000196</name>
</gene>
<keyword evidence="2" id="KW-0812">Transmembrane</keyword>
<dbReference type="InterPro" id="IPR045866">
    <property type="entry name" value="FAM210A/B-like"/>
</dbReference>
<organism evidence="4 5">
    <name type="scientific">Malassezia brasiliensis</name>
    <dbReference type="NCBI Taxonomy" id="1821822"/>
    <lineage>
        <taxon>Eukaryota</taxon>
        <taxon>Fungi</taxon>
        <taxon>Dikarya</taxon>
        <taxon>Basidiomycota</taxon>
        <taxon>Ustilaginomycotina</taxon>
        <taxon>Malasseziomycetes</taxon>
        <taxon>Malasseziales</taxon>
        <taxon>Malasseziaceae</taxon>
        <taxon>Malassezia</taxon>
    </lineage>
</organism>
<dbReference type="EMBL" id="CP119951">
    <property type="protein sequence ID" value="WFC93575.1"/>
    <property type="molecule type" value="Genomic_DNA"/>
</dbReference>
<proteinExistence type="predicted"/>
<dbReference type="Pfam" id="PF06916">
    <property type="entry name" value="FAM210A-B_dom"/>
    <property type="match status" value="1"/>
</dbReference>
<accession>A0AAF0DPF9</accession>
<dbReference type="AlphaFoldDB" id="A0AAF0DPF9"/>
<evidence type="ECO:0000313" key="4">
    <source>
        <dbReference type="EMBL" id="WFC93575.1"/>
    </source>
</evidence>
<evidence type="ECO:0000313" key="5">
    <source>
        <dbReference type="Proteomes" id="UP001216638"/>
    </source>
</evidence>